<feature type="region of interest" description="Disordered" evidence="1">
    <location>
        <begin position="109"/>
        <end position="129"/>
    </location>
</feature>
<evidence type="ECO:0000313" key="3">
    <source>
        <dbReference type="Proteomes" id="UP000234323"/>
    </source>
</evidence>
<dbReference type="Proteomes" id="UP000234323">
    <property type="component" value="Unassembled WGS sequence"/>
</dbReference>
<dbReference type="EMBL" id="LLXI01000519">
    <property type="protein sequence ID" value="PKY47136.1"/>
    <property type="molecule type" value="Genomic_DNA"/>
</dbReference>
<sequence>MSAYPILTLLHLIKIILNILIQLLKKNIILKMLGRDTFKHVIQCEINYIEEIPVFKILFGKNFQLCIKSTQSVTSTANAYLQAFVKVIDQRPIAQNSYQNLATLEPELPHQPSFTSIDENPDINNPEKF</sequence>
<dbReference type="AlphaFoldDB" id="A0A2I1GKH8"/>
<accession>A0A2I1GKH8</accession>
<name>A0A2I1GKH8_9GLOM</name>
<gene>
    <name evidence="2" type="ORF">RhiirA4_462232</name>
</gene>
<keyword evidence="3" id="KW-1185">Reference proteome</keyword>
<reference evidence="2 3" key="1">
    <citation type="submission" date="2015-10" db="EMBL/GenBank/DDBJ databases">
        <title>Genome analyses suggest a sexual origin of heterokaryosis in a supposedly ancient asexual fungus.</title>
        <authorList>
            <person name="Ropars J."/>
            <person name="Sedzielewska K."/>
            <person name="Noel J."/>
            <person name="Charron P."/>
            <person name="Farinelli L."/>
            <person name="Marton T."/>
            <person name="Kruger M."/>
            <person name="Pelin A."/>
            <person name="Brachmann A."/>
            <person name="Corradi N."/>
        </authorList>
    </citation>
    <scope>NUCLEOTIDE SEQUENCE [LARGE SCALE GENOMIC DNA]</scope>
    <source>
        <strain evidence="2 3">A4</strain>
    </source>
</reference>
<proteinExistence type="predicted"/>
<protein>
    <submittedName>
        <fullName evidence="2">Uncharacterized protein</fullName>
    </submittedName>
</protein>
<comment type="caution">
    <text evidence="2">The sequence shown here is derived from an EMBL/GenBank/DDBJ whole genome shotgun (WGS) entry which is preliminary data.</text>
</comment>
<evidence type="ECO:0000313" key="2">
    <source>
        <dbReference type="EMBL" id="PKY47136.1"/>
    </source>
</evidence>
<organism evidence="2 3">
    <name type="scientific">Rhizophagus irregularis</name>
    <dbReference type="NCBI Taxonomy" id="588596"/>
    <lineage>
        <taxon>Eukaryota</taxon>
        <taxon>Fungi</taxon>
        <taxon>Fungi incertae sedis</taxon>
        <taxon>Mucoromycota</taxon>
        <taxon>Glomeromycotina</taxon>
        <taxon>Glomeromycetes</taxon>
        <taxon>Glomerales</taxon>
        <taxon>Glomeraceae</taxon>
        <taxon>Rhizophagus</taxon>
    </lineage>
</organism>
<evidence type="ECO:0000256" key="1">
    <source>
        <dbReference type="SAM" id="MobiDB-lite"/>
    </source>
</evidence>